<accession>A4AAH9</accession>
<dbReference type="OrthoDB" id="2083198at2"/>
<feature type="transmembrane region" description="Helical" evidence="1">
    <location>
        <begin position="202"/>
        <end position="224"/>
    </location>
</feature>
<keyword evidence="1" id="KW-0472">Membrane</keyword>
<reference evidence="2 3" key="1">
    <citation type="journal article" date="2007" name="Proc. Natl. Acad. Sci. U.S.A.">
        <title>Characterization of a marine gammaproteobacterium capable of aerobic anoxygenic photosynthesis.</title>
        <authorList>
            <person name="Fuchs B.M."/>
            <person name="Spring S."/>
            <person name="Teeling H."/>
            <person name="Quast C."/>
            <person name="Wulf J."/>
            <person name="Schattenhofer M."/>
            <person name="Yan S."/>
            <person name="Ferriera S."/>
            <person name="Johnson J."/>
            <person name="Glockner F.O."/>
            <person name="Amann R."/>
        </authorList>
    </citation>
    <scope>NUCLEOTIDE SEQUENCE [LARGE SCALE GENOMIC DNA]</scope>
    <source>
        <strain evidence="2">KT71</strain>
    </source>
</reference>
<sequence>MTTIFELVKDPYERKARVTPGLLVALPLLVPLLCVYGAKHPVLTGVVGLLGGCGAIYALASVARGRGKKLEEMLVAKWGGMPTTIALRHRDRFLDSVSKQRYHTAITEKLGIAMPTAEEESANPDKADDIYIGATRRLRELTRSNKKLLLKENIAYGFHRNMLAMKPVGIVSCLLGIAYGLVIAKVLQVIPPHFVPAHLAEPGLAAGLTLLTSMALLAGWLLYFDKSAVRRMGFVYAERLFECLPILPSSAPLEWVSTPTRD</sequence>
<evidence type="ECO:0000313" key="2">
    <source>
        <dbReference type="EMBL" id="EAQ97056.1"/>
    </source>
</evidence>
<dbReference type="EMBL" id="AAOA02000003">
    <property type="protein sequence ID" value="EAQ97056.1"/>
    <property type="molecule type" value="Genomic_DNA"/>
</dbReference>
<proteinExistence type="predicted"/>
<feature type="transmembrane region" description="Helical" evidence="1">
    <location>
        <begin position="21"/>
        <end position="38"/>
    </location>
</feature>
<keyword evidence="1" id="KW-0812">Transmembrane</keyword>
<evidence type="ECO:0000256" key="1">
    <source>
        <dbReference type="SAM" id="Phobius"/>
    </source>
</evidence>
<name>A4AAH9_9GAMM</name>
<dbReference type="Proteomes" id="UP000019205">
    <property type="component" value="Chromosome"/>
</dbReference>
<dbReference type="HOGENOM" id="CLU_093433_0_0_6"/>
<gene>
    <name evidence="2" type="ORF">KT71_12375</name>
</gene>
<dbReference type="eggNOG" id="ENOG502Z8ED">
    <property type="taxonomic scope" value="Bacteria"/>
</dbReference>
<dbReference type="AlphaFoldDB" id="A4AAH9"/>
<feature type="transmembrane region" description="Helical" evidence="1">
    <location>
        <begin position="44"/>
        <end position="63"/>
    </location>
</feature>
<keyword evidence="1" id="KW-1133">Transmembrane helix</keyword>
<organism evidence="2 3">
    <name type="scientific">Congregibacter litoralis KT71</name>
    <dbReference type="NCBI Taxonomy" id="314285"/>
    <lineage>
        <taxon>Bacteria</taxon>
        <taxon>Pseudomonadati</taxon>
        <taxon>Pseudomonadota</taxon>
        <taxon>Gammaproteobacteria</taxon>
        <taxon>Cellvibrionales</taxon>
        <taxon>Halieaceae</taxon>
        <taxon>Congregibacter</taxon>
    </lineage>
</organism>
<keyword evidence="3" id="KW-1185">Reference proteome</keyword>
<dbReference type="RefSeq" id="WP_008294905.1">
    <property type="nucleotide sequence ID" value="NZ_CM002299.1"/>
</dbReference>
<protein>
    <submittedName>
        <fullName evidence="2">Uncharacterized protein</fullName>
    </submittedName>
</protein>
<feature type="transmembrane region" description="Helical" evidence="1">
    <location>
        <begin position="168"/>
        <end position="190"/>
    </location>
</feature>
<dbReference type="STRING" id="314285.KT71_12375"/>
<reference evidence="2 3" key="2">
    <citation type="journal article" date="2009" name="PLoS ONE">
        <title>The photosynthetic apparatus and its regulation in the aerobic gammaproteobacterium Congregibacter litoralis gen. nov., sp. nov.</title>
        <authorList>
            <person name="Spring S."/>
            <person name="Lunsdorf H."/>
            <person name="Fuchs B.M."/>
            <person name="Tindall B.J."/>
        </authorList>
    </citation>
    <scope>NUCLEOTIDE SEQUENCE [LARGE SCALE GENOMIC DNA]</scope>
    <source>
        <strain evidence="2">KT71</strain>
    </source>
</reference>
<comment type="caution">
    <text evidence="2">The sequence shown here is derived from an EMBL/GenBank/DDBJ whole genome shotgun (WGS) entry which is preliminary data.</text>
</comment>
<evidence type="ECO:0000313" key="3">
    <source>
        <dbReference type="Proteomes" id="UP000019205"/>
    </source>
</evidence>